<evidence type="ECO:0000313" key="6">
    <source>
        <dbReference type="EMBL" id="KAF9675273.1"/>
    </source>
</evidence>
<dbReference type="OrthoDB" id="1647310at2759"/>
<dbReference type="Proteomes" id="UP000657918">
    <property type="component" value="Unassembled WGS sequence"/>
</dbReference>
<accession>A0A835JV98</accession>
<dbReference type="PANTHER" id="PTHR11771">
    <property type="entry name" value="LIPOXYGENASE"/>
    <property type="match status" value="1"/>
</dbReference>
<dbReference type="SUPFAM" id="SSF48484">
    <property type="entry name" value="Lipoxigenase"/>
    <property type="match status" value="1"/>
</dbReference>
<dbReference type="EMBL" id="JADGMS010000009">
    <property type="protein sequence ID" value="KAF9675273.1"/>
    <property type="molecule type" value="Genomic_DNA"/>
</dbReference>
<keyword evidence="1" id="KW-0479">Metal-binding</keyword>
<evidence type="ECO:0000259" key="5">
    <source>
        <dbReference type="PROSITE" id="PS51393"/>
    </source>
</evidence>
<dbReference type="InterPro" id="IPR013819">
    <property type="entry name" value="LipOase_C"/>
</dbReference>
<dbReference type="PROSITE" id="PS51393">
    <property type="entry name" value="LIPOXYGENASE_3"/>
    <property type="match status" value="1"/>
</dbReference>
<reference evidence="6 7" key="1">
    <citation type="submission" date="2020-10" db="EMBL/GenBank/DDBJ databases">
        <title>Plant Genome Project.</title>
        <authorList>
            <person name="Zhang R.-G."/>
        </authorList>
    </citation>
    <scope>NUCLEOTIDE SEQUENCE [LARGE SCALE GENOMIC DNA]</scope>
    <source>
        <strain evidence="6">FAFU-HL-1</strain>
        <tissue evidence="6">Leaf</tissue>
    </source>
</reference>
<dbReference type="GO" id="GO:0046872">
    <property type="term" value="F:metal ion binding"/>
    <property type="evidence" value="ECO:0007669"/>
    <property type="project" value="UniProtKB-KW"/>
</dbReference>
<dbReference type="AlphaFoldDB" id="A0A835JV98"/>
<protein>
    <recommendedName>
        <fullName evidence="5">Lipoxygenase domain-containing protein</fullName>
    </recommendedName>
</protein>
<proteinExistence type="predicted"/>
<dbReference type="GO" id="GO:0016702">
    <property type="term" value="F:oxidoreductase activity, acting on single donors with incorporation of molecular oxygen, incorporation of two atoms of oxygen"/>
    <property type="evidence" value="ECO:0007669"/>
    <property type="project" value="InterPro"/>
</dbReference>
<evidence type="ECO:0000256" key="1">
    <source>
        <dbReference type="ARBA" id="ARBA00022723"/>
    </source>
</evidence>
<dbReference type="InterPro" id="IPR036226">
    <property type="entry name" value="LipOase_C_sf"/>
</dbReference>
<gene>
    <name evidence="6" type="ORF">SADUNF_Sadunf09G0014800</name>
</gene>
<evidence type="ECO:0000256" key="2">
    <source>
        <dbReference type="ARBA" id="ARBA00022964"/>
    </source>
</evidence>
<feature type="region of interest" description="Disordered" evidence="4">
    <location>
        <begin position="20"/>
        <end position="56"/>
    </location>
</feature>
<organism evidence="6 7">
    <name type="scientific">Salix dunnii</name>
    <dbReference type="NCBI Taxonomy" id="1413687"/>
    <lineage>
        <taxon>Eukaryota</taxon>
        <taxon>Viridiplantae</taxon>
        <taxon>Streptophyta</taxon>
        <taxon>Embryophyta</taxon>
        <taxon>Tracheophyta</taxon>
        <taxon>Spermatophyta</taxon>
        <taxon>Magnoliopsida</taxon>
        <taxon>eudicotyledons</taxon>
        <taxon>Gunneridae</taxon>
        <taxon>Pentapetalae</taxon>
        <taxon>rosids</taxon>
        <taxon>fabids</taxon>
        <taxon>Malpighiales</taxon>
        <taxon>Salicaceae</taxon>
        <taxon>Saliceae</taxon>
        <taxon>Salix</taxon>
    </lineage>
</organism>
<feature type="compositionally biased region" description="Basic residues" evidence="4">
    <location>
        <begin position="35"/>
        <end position="45"/>
    </location>
</feature>
<dbReference type="Pfam" id="PF00305">
    <property type="entry name" value="Lipoxygenase"/>
    <property type="match status" value="1"/>
</dbReference>
<evidence type="ECO:0000256" key="3">
    <source>
        <dbReference type="ARBA" id="ARBA00023002"/>
    </source>
</evidence>
<feature type="domain" description="Lipoxygenase" evidence="5">
    <location>
        <begin position="1"/>
        <end position="103"/>
    </location>
</feature>
<sequence>MEKGRESYIRGSMTTIHISSQLARPVLGGKEHPYPRRCRTRHPHTRKDPSSESKSLINYVPRDEVFSEVKQFTFSATTLQSVLNALLPSIESIQNLHSLTSMP</sequence>
<comment type="caution">
    <text evidence="6">The sequence shown here is derived from an EMBL/GenBank/DDBJ whole genome shotgun (WGS) entry which is preliminary data.</text>
</comment>
<evidence type="ECO:0000313" key="7">
    <source>
        <dbReference type="Proteomes" id="UP000657918"/>
    </source>
</evidence>
<keyword evidence="7" id="KW-1185">Reference proteome</keyword>
<name>A0A835JV98_9ROSI</name>
<keyword evidence="2" id="KW-0223">Dioxygenase</keyword>
<keyword evidence="3" id="KW-0560">Oxidoreductase</keyword>
<evidence type="ECO:0000256" key="4">
    <source>
        <dbReference type="SAM" id="MobiDB-lite"/>
    </source>
</evidence>
<dbReference type="Gene3D" id="4.10.375.10">
    <property type="entry name" value="Lipoxygenase-1, Domain 2"/>
    <property type="match status" value="1"/>
</dbReference>
<dbReference type="InterPro" id="IPR000907">
    <property type="entry name" value="LipOase"/>
</dbReference>
<dbReference type="GO" id="GO:0034440">
    <property type="term" value="P:lipid oxidation"/>
    <property type="evidence" value="ECO:0007669"/>
    <property type="project" value="InterPro"/>
</dbReference>